<feature type="non-terminal residue" evidence="2">
    <location>
        <position position="467"/>
    </location>
</feature>
<feature type="transmembrane region" description="Helical" evidence="1">
    <location>
        <begin position="197"/>
        <end position="216"/>
    </location>
</feature>
<sequence>GNFRYIRFVILAVSVLHLAFIQASGMAFNTAFVVLSDRKSSPLYDDYEELVNRTGSANISFDWSPSYLPLAQRRYPFDAVQRSFTFAASFAGGLLGTFPMLYVLRKLGAHMTMIIVGAVSSLLCDLTPQSISASFELFVGFATVPVFPVLGDIIEQWAGVKETGLFVAILSSHMEIASLFVLPVGSLIAEKVNWPTVFYVHGLICVFFTISWLFVYRDISLPKIQKPKSPLHVRNKHHDLERLFQPPYRAIFSSTSIWAVFISAIGTIFVGQFMGIFSPQYFTSVLGYSPTLTGTLTIIPTIAQLPLKAIAGVASDKLKLMSEVCKLRLFNSLACYLGGAIFVVIICVPPAMNTSVATVLIMIPFILGAFTTGGFHKAAIMISRQHASFIFGIVHVVATLSLISGSFIIPLITPDNTFHQWRIVFIIFIAVLIISNTFFIIFARAEPEEWAEMKIQKEFSQLSEEPR</sequence>
<dbReference type="Proteomes" id="UP001328107">
    <property type="component" value="Unassembled WGS sequence"/>
</dbReference>
<feature type="transmembrane region" description="Helical" evidence="1">
    <location>
        <begin position="357"/>
        <end position="375"/>
    </location>
</feature>
<feature type="transmembrane region" description="Helical" evidence="1">
    <location>
        <begin position="166"/>
        <end position="185"/>
    </location>
</feature>
<dbReference type="GO" id="GO:0016020">
    <property type="term" value="C:membrane"/>
    <property type="evidence" value="ECO:0007669"/>
    <property type="project" value="TreeGrafter"/>
</dbReference>
<feature type="transmembrane region" description="Helical" evidence="1">
    <location>
        <begin position="285"/>
        <end position="307"/>
    </location>
</feature>
<dbReference type="EMBL" id="BTRK01000003">
    <property type="protein sequence ID" value="GMR39765.1"/>
    <property type="molecule type" value="Genomic_DNA"/>
</dbReference>
<feature type="transmembrane region" description="Helical" evidence="1">
    <location>
        <begin position="250"/>
        <end position="273"/>
    </location>
</feature>
<gene>
    <name evidence="2" type="ORF">PMAYCL1PPCAC_09960</name>
</gene>
<dbReference type="Pfam" id="PF07690">
    <property type="entry name" value="MFS_1"/>
    <property type="match status" value="1"/>
</dbReference>
<keyword evidence="1" id="KW-1133">Transmembrane helix</keyword>
<evidence type="ECO:0008006" key="4">
    <source>
        <dbReference type="Google" id="ProtNLM"/>
    </source>
</evidence>
<dbReference type="InterPro" id="IPR011701">
    <property type="entry name" value="MFS"/>
</dbReference>
<feature type="transmembrane region" description="Helical" evidence="1">
    <location>
        <begin position="84"/>
        <end position="104"/>
    </location>
</feature>
<dbReference type="SUPFAM" id="SSF103473">
    <property type="entry name" value="MFS general substrate transporter"/>
    <property type="match status" value="1"/>
</dbReference>
<accession>A0AAN4ZMJ9</accession>
<proteinExistence type="predicted"/>
<dbReference type="PANTHER" id="PTHR45757:SF18">
    <property type="entry name" value="MAJOR FACILITATOR SUPERFAMILY (MFS) PROFILE DOMAIN-CONTAINING PROTEIN"/>
    <property type="match status" value="1"/>
</dbReference>
<feature type="transmembrane region" description="Helical" evidence="1">
    <location>
        <begin position="328"/>
        <end position="351"/>
    </location>
</feature>
<dbReference type="Gene3D" id="1.20.1250.20">
    <property type="entry name" value="MFS general substrate transporter like domains"/>
    <property type="match status" value="2"/>
</dbReference>
<name>A0AAN4ZMJ9_9BILA</name>
<dbReference type="PANTHER" id="PTHR45757">
    <property type="entry name" value="PROTEIN CBG23364-RELATED"/>
    <property type="match status" value="1"/>
</dbReference>
<dbReference type="GO" id="GO:0022857">
    <property type="term" value="F:transmembrane transporter activity"/>
    <property type="evidence" value="ECO:0007669"/>
    <property type="project" value="InterPro"/>
</dbReference>
<feature type="transmembrane region" description="Helical" evidence="1">
    <location>
        <begin position="387"/>
        <end position="409"/>
    </location>
</feature>
<feature type="non-terminal residue" evidence="2">
    <location>
        <position position="1"/>
    </location>
</feature>
<protein>
    <recommendedName>
        <fullName evidence="4">Membrane transporter</fullName>
    </recommendedName>
</protein>
<keyword evidence="1" id="KW-0812">Transmembrane</keyword>
<evidence type="ECO:0000313" key="3">
    <source>
        <dbReference type="Proteomes" id="UP001328107"/>
    </source>
</evidence>
<organism evidence="2 3">
    <name type="scientific">Pristionchus mayeri</name>
    <dbReference type="NCBI Taxonomy" id="1317129"/>
    <lineage>
        <taxon>Eukaryota</taxon>
        <taxon>Metazoa</taxon>
        <taxon>Ecdysozoa</taxon>
        <taxon>Nematoda</taxon>
        <taxon>Chromadorea</taxon>
        <taxon>Rhabditida</taxon>
        <taxon>Rhabditina</taxon>
        <taxon>Diplogasteromorpha</taxon>
        <taxon>Diplogasteroidea</taxon>
        <taxon>Neodiplogasteridae</taxon>
        <taxon>Pristionchus</taxon>
    </lineage>
</organism>
<evidence type="ECO:0000313" key="2">
    <source>
        <dbReference type="EMBL" id="GMR39765.1"/>
    </source>
</evidence>
<reference evidence="3" key="1">
    <citation type="submission" date="2022-10" db="EMBL/GenBank/DDBJ databases">
        <title>Genome assembly of Pristionchus species.</title>
        <authorList>
            <person name="Yoshida K."/>
            <person name="Sommer R.J."/>
        </authorList>
    </citation>
    <scope>NUCLEOTIDE SEQUENCE [LARGE SCALE GENOMIC DNA]</scope>
    <source>
        <strain evidence="3">RS5460</strain>
    </source>
</reference>
<feature type="transmembrane region" description="Helical" evidence="1">
    <location>
        <begin position="421"/>
        <end position="443"/>
    </location>
</feature>
<keyword evidence="3" id="KW-1185">Reference proteome</keyword>
<dbReference type="AlphaFoldDB" id="A0AAN4ZMJ9"/>
<dbReference type="InterPro" id="IPR036259">
    <property type="entry name" value="MFS_trans_sf"/>
</dbReference>
<evidence type="ECO:0000256" key="1">
    <source>
        <dbReference type="SAM" id="Phobius"/>
    </source>
</evidence>
<keyword evidence="1" id="KW-0472">Membrane</keyword>
<comment type="caution">
    <text evidence="2">The sequence shown here is derived from an EMBL/GenBank/DDBJ whole genome shotgun (WGS) entry which is preliminary data.</text>
</comment>